<protein>
    <submittedName>
        <fullName evidence="1">Uncharacterized protein</fullName>
    </submittedName>
</protein>
<keyword evidence="2" id="KW-1185">Reference proteome</keyword>
<evidence type="ECO:0000313" key="2">
    <source>
        <dbReference type="Proteomes" id="UP001178507"/>
    </source>
</evidence>
<comment type="caution">
    <text evidence="1">The sequence shown here is derived from an EMBL/GenBank/DDBJ whole genome shotgun (WGS) entry which is preliminary data.</text>
</comment>
<accession>A0AA36NGP3</accession>
<evidence type="ECO:0000313" key="1">
    <source>
        <dbReference type="EMBL" id="CAJ1406372.1"/>
    </source>
</evidence>
<dbReference type="InterPro" id="IPR043136">
    <property type="entry name" value="B30.2/SPRY_sf"/>
</dbReference>
<gene>
    <name evidence="1" type="ORF">EVOR1521_LOCUS28354</name>
</gene>
<dbReference type="Gene3D" id="2.60.120.920">
    <property type="match status" value="1"/>
</dbReference>
<dbReference type="CDD" id="cd12885">
    <property type="entry name" value="SPRY_RanBP_like"/>
    <property type="match status" value="1"/>
</dbReference>
<dbReference type="InterPro" id="IPR044736">
    <property type="entry name" value="Gid1/RanBPM/SPLA_SPRY"/>
</dbReference>
<reference evidence="1" key="1">
    <citation type="submission" date="2023-08" db="EMBL/GenBank/DDBJ databases">
        <authorList>
            <person name="Chen Y."/>
            <person name="Shah S."/>
            <person name="Dougan E. K."/>
            <person name="Thang M."/>
            <person name="Chan C."/>
        </authorList>
    </citation>
    <scope>NUCLEOTIDE SEQUENCE</scope>
</reference>
<dbReference type="AlphaFoldDB" id="A0AA36NGP3"/>
<sequence>MAEYDLVPYEPVADDRICRADEDGNIYGASGSFLASYASRRRLVNTFQGSVPLSPGESFKLKVLEVGTFGEIAIGLSGPRGQATDQNVDVDMVGWLKGEVGFHGDHGRCYVNGHDAKRRSSAWLVGHVVECGLTTSANVYFKHTGGTAATLEMPGRWQISHAYPTVTIRSSGAKVDLDLEGVEQKPLKDLLPHSGPEWGDGAARSKTSALNLLTSFKRIVISEEVCQEGPGVPILERLFGHWCACEEIEVGEAAPRIQA</sequence>
<dbReference type="EMBL" id="CAUJNA010003627">
    <property type="protein sequence ID" value="CAJ1406372.1"/>
    <property type="molecule type" value="Genomic_DNA"/>
</dbReference>
<dbReference type="Proteomes" id="UP001178507">
    <property type="component" value="Unassembled WGS sequence"/>
</dbReference>
<name>A0AA36NGP3_9DINO</name>
<proteinExistence type="predicted"/>
<organism evidence="1 2">
    <name type="scientific">Effrenium voratum</name>
    <dbReference type="NCBI Taxonomy" id="2562239"/>
    <lineage>
        <taxon>Eukaryota</taxon>
        <taxon>Sar</taxon>
        <taxon>Alveolata</taxon>
        <taxon>Dinophyceae</taxon>
        <taxon>Suessiales</taxon>
        <taxon>Symbiodiniaceae</taxon>
        <taxon>Effrenium</taxon>
    </lineage>
</organism>